<organism evidence="3">
    <name type="scientific">Chaetomium thermophilum (strain DSM 1495 / CBS 144.50 / IMI 039719)</name>
    <name type="common">Thermochaetoides thermophila</name>
    <dbReference type="NCBI Taxonomy" id="759272"/>
    <lineage>
        <taxon>Eukaryota</taxon>
        <taxon>Fungi</taxon>
        <taxon>Dikarya</taxon>
        <taxon>Ascomycota</taxon>
        <taxon>Pezizomycotina</taxon>
        <taxon>Sordariomycetes</taxon>
        <taxon>Sordariomycetidae</taxon>
        <taxon>Sordariales</taxon>
        <taxon>Chaetomiaceae</taxon>
        <taxon>Thermochaetoides</taxon>
    </lineage>
</organism>
<dbReference type="RefSeq" id="XP_006696332.1">
    <property type="nucleotide sequence ID" value="XM_006696269.1"/>
</dbReference>
<feature type="region of interest" description="Disordered" evidence="1">
    <location>
        <begin position="50"/>
        <end position="77"/>
    </location>
</feature>
<evidence type="ECO:0000313" key="2">
    <source>
        <dbReference type="EMBL" id="EGS18001.1"/>
    </source>
</evidence>
<dbReference type="OMA" id="WTDGTFQ"/>
<dbReference type="PANTHER" id="PTHR40422">
    <property type="entry name" value="TRANSLATION MACHINERY-ASSOCIATED PROTEIN 17"/>
    <property type="match status" value="1"/>
</dbReference>
<dbReference type="GeneID" id="18260052"/>
<dbReference type="InterPro" id="IPR038966">
    <property type="entry name" value="TMA17"/>
</dbReference>
<dbReference type="STRING" id="759272.G0SEY5"/>
<feature type="compositionally biased region" description="Polar residues" evidence="1">
    <location>
        <begin position="145"/>
        <end position="156"/>
    </location>
</feature>
<sequence>MSADARPITPTRFAAALKELPTDALFTKLLELRNSIAHLDYSNEQLRPYAEGTARALDPNNPSSSQQSSQEDKCEPDQDCIDAIKENEAVIERMQERIRLLRTEVESRGLNWTDFESRARRAEEERRVVPEMDNTETIVVEHPNTQQQEAPTTNGTGPAVNGTGERSHPAWSDGTFQTGVIRDGVIEMHPPRAQQGGAGRQPGGSLSDEELRRRVEEQIRRLGVQEGDEEEGLYL</sequence>
<reference evidence="2 3" key="1">
    <citation type="journal article" date="2011" name="Cell">
        <title>Insight into structure and assembly of the nuclear pore complex by utilizing the genome of a eukaryotic thermophile.</title>
        <authorList>
            <person name="Amlacher S."/>
            <person name="Sarges P."/>
            <person name="Flemming D."/>
            <person name="van Noort V."/>
            <person name="Kunze R."/>
            <person name="Devos D.P."/>
            <person name="Arumugam M."/>
            <person name="Bork P."/>
            <person name="Hurt E."/>
        </authorList>
    </citation>
    <scope>NUCLEOTIDE SEQUENCE [LARGE SCALE GENOMIC DNA]</scope>
    <source>
        <strain evidence="3">DSM 1495 / CBS 144.50 / IMI 039719</strain>
    </source>
</reference>
<dbReference type="KEGG" id="cthr:CTHT_0060140"/>
<feature type="region of interest" description="Disordered" evidence="1">
    <location>
        <begin position="145"/>
        <end position="214"/>
    </location>
</feature>
<dbReference type="AlphaFoldDB" id="G0SEY5"/>
<dbReference type="GO" id="GO:0030674">
    <property type="term" value="F:protein-macromolecule adaptor activity"/>
    <property type="evidence" value="ECO:0007669"/>
    <property type="project" value="TreeGrafter"/>
</dbReference>
<evidence type="ECO:0000313" key="3">
    <source>
        <dbReference type="Proteomes" id="UP000008066"/>
    </source>
</evidence>
<dbReference type="Proteomes" id="UP000008066">
    <property type="component" value="Unassembled WGS sequence"/>
</dbReference>
<gene>
    <name evidence="2" type="ORF">CTHT_0060140</name>
</gene>
<dbReference type="eggNOG" id="ENOG502SB51">
    <property type="taxonomic scope" value="Eukaryota"/>
</dbReference>
<dbReference type="HOGENOM" id="CLU_072829_0_0_1"/>
<dbReference type="EMBL" id="GL988046">
    <property type="protein sequence ID" value="EGS18001.1"/>
    <property type="molecule type" value="Genomic_DNA"/>
</dbReference>
<keyword evidence="3" id="KW-1185">Reference proteome</keyword>
<evidence type="ECO:0000256" key="1">
    <source>
        <dbReference type="SAM" id="MobiDB-lite"/>
    </source>
</evidence>
<protein>
    <submittedName>
        <fullName evidence="2">Uncharacterized protein</fullName>
    </submittedName>
</protein>
<dbReference type="PANTHER" id="PTHR40422:SF1">
    <property type="entry name" value="TRANSLATION MACHINERY-ASSOCIATED PROTEIN 17"/>
    <property type="match status" value="1"/>
</dbReference>
<name>G0SEY5_CHATD</name>
<accession>G0SEY5</accession>
<proteinExistence type="predicted"/>
<dbReference type="GO" id="GO:0070682">
    <property type="term" value="P:proteasome regulatory particle assembly"/>
    <property type="evidence" value="ECO:0007669"/>
    <property type="project" value="InterPro"/>
</dbReference>
<dbReference type="OrthoDB" id="548474at2759"/>